<keyword evidence="3" id="KW-1185">Reference proteome</keyword>
<feature type="compositionally biased region" description="Low complexity" evidence="1">
    <location>
        <begin position="78"/>
        <end position="104"/>
    </location>
</feature>
<evidence type="ECO:0000313" key="2">
    <source>
        <dbReference type="EMBL" id="GIH06868.1"/>
    </source>
</evidence>
<proteinExistence type="predicted"/>
<protein>
    <submittedName>
        <fullName evidence="2">Uncharacterized protein</fullName>
    </submittedName>
</protein>
<gene>
    <name evidence="2" type="ORF">Rhe02_49350</name>
</gene>
<dbReference type="Proteomes" id="UP000612899">
    <property type="component" value="Unassembled WGS sequence"/>
</dbReference>
<feature type="region of interest" description="Disordered" evidence="1">
    <location>
        <begin position="1"/>
        <end position="105"/>
    </location>
</feature>
<organism evidence="2 3">
    <name type="scientific">Rhizocola hellebori</name>
    <dbReference type="NCBI Taxonomy" id="1392758"/>
    <lineage>
        <taxon>Bacteria</taxon>
        <taxon>Bacillati</taxon>
        <taxon>Actinomycetota</taxon>
        <taxon>Actinomycetes</taxon>
        <taxon>Micromonosporales</taxon>
        <taxon>Micromonosporaceae</taxon>
        <taxon>Rhizocola</taxon>
    </lineage>
</organism>
<accession>A0A8J3VIF1</accession>
<name>A0A8J3VIF1_9ACTN</name>
<feature type="compositionally biased region" description="Pro residues" evidence="1">
    <location>
        <begin position="42"/>
        <end position="52"/>
    </location>
</feature>
<sequence>MSDLFTRLVSGPVSRTTPIVRGPMHTEAAPLEEHVEETTVNPPAPALSPPSPAVLSFAAPAEPHAQTHSDPARPAPPAAATISPSPQAIAAPPARSAPPSAAPVAVPPVLRPAEREVVVKMLSTLDSEVVERVRPVTPIEHRREPRPAPQPPERQTVQISIGRIEIRAPQAPSAAPAPVFEPSPVAAASDGVSLSDYLRGNDGRPR</sequence>
<evidence type="ECO:0000313" key="3">
    <source>
        <dbReference type="Proteomes" id="UP000612899"/>
    </source>
</evidence>
<evidence type="ECO:0000256" key="1">
    <source>
        <dbReference type="SAM" id="MobiDB-lite"/>
    </source>
</evidence>
<dbReference type="EMBL" id="BONY01000031">
    <property type="protein sequence ID" value="GIH06868.1"/>
    <property type="molecule type" value="Genomic_DNA"/>
</dbReference>
<dbReference type="RefSeq" id="WP_203910681.1">
    <property type="nucleotide sequence ID" value="NZ_BONY01000031.1"/>
</dbReference>
<dbReference type="AlphaFoldDB" id="A0A8J3VIF1"/>
<comment type="caution">
    <text evidence="2">The sequence shown here is derived from an EMBL/GenBank/DDBJ whole genome shotgun (WGS) entry which is preliminary data.</text>
</comment>
<reference evidence="2" key="1">
    <citation type="submission" date="2021-01" db="EMBL/GenBank/DDBJ databases">
        <title>Whole genome shotgun sequence of Rhizocola hellebori NBRC 109834.</title>
        <authorList>
            <person name="Komaki H."/>
            <person name="Tamura T."/>
        </authorList>
    </citation>
    <scope>NUCLEOTIDE SEQUENCE</scope>
    <source>
        <strain evidence="2">NBRC 109834</strain>
    </source>
</reference>
<feature type="compositionally biased region" description="Low complexity" evidence="1">
    <location>
        <begin position="168"/>
        <end position="178"/>
    </location>
</feature>
<feature type="region of interest" description="Disordered" evidence="1">
    <location>
        <begin position="167"/>
        <end position="206"/>
    </location>
</feature>